<evidence type="ECO:0000256" key="4">
    <source>
        <dbReference type="ARBA" id="ARBA00022840"/>
    </source>
</evidence>
<dbReference type="SUPFAM" id="SSF52540">
    <property type="entry name" value="P-loop containing nucleoside triphosphate hydrolases"/>
    <property type="match status" value="1"/>
</dbReference>
<dbReference type="Gene3D" id="1.20.1560.10">
    <property type="entry name" value="ABC transporter type 1, transmembrane domain"/>
    <property type="match status" value="1"/>
</dbReference>
<keyword evidence="2 7" id="KW-0812">Transmembrane</keyword>
<dbReference type="RefSeq" id="WP_199461572.1">
    <property type="nucleotide sequence ID" value="NZ_JAEMUH010000004.1"/>
</dbReference>
<dbReference type="InterPro" id="IPR011527">
    <property type="entry name" value="ABC1_TM_dom"/>
</dbReference>
<dbReference type="Proteomes" id="UP000598488">
    <property type="component" value="Unassembled WGS sequence"/>
</dbReference>
<organism evidence="10 11">
    <name type="scientific">Marinomonas ostreistagni</name>
    <dbReference type="NCBI Taxonomy" id="359209"/>
    <lineage>
        <taxon>Bacteria</taxon>
        <taxon>Pseudomonadati</taxon>
        <taxon>Pseudomonadota</taxon>
        <taxon>Gammaproteobacteria</taxon>
        <taxon>Oceanospirillales</taxon>
        <taxon>Oceanospirillaceae</taxon>
        <taxon>Marinomonas</taxon>
    </lineage>
</organism>
<dbReference type="InterPro" id="IPR039421">
    <property type="entry name" value="Type_1_exporter"/>
</dbReference>
<keyword evidence="6 7" id="KW-0472">Membrane</keyword>
<dbReference type="EMBL" id="JAEMUH010000004">
    <property type="protein sequence ID" value="MBJ7549971.1"/>
    <property type="molecule type" value="Genomic_DNA"/>
</dbReference>
<dbReference type="Gene3D" id="3.40.50.300">
    <property type="entry name" value="P-loop containing nucleotide triphosphate hydrolases"/>
    <property type="match status" value="1"/>
</dbReference>
<dbReference type="GO" id="GO:0005524">
    <property type="term" value="F:ATP binding"/>
    <property type="evidence" value="ECO:0007669"/>
    <property type="project" value="UniProtKB-KW"/>
</dbReference>
<dbReference type="PROSITE" id="PS50929">
    <property type="entry name" value="ABC_TM1F"/>
    <property type="match status" value="1"/>
</dbReference>
<feature type="transmembrane region" description="Helical" evidence="7">
    <location>
        <begin position="36"/>
        <end position="57"/>
    </location>
</feature>
<dbReference type="SMART" id="SM00382">
    <property type="entry name" value="AAA"/>
    <property type="match status" value="1"/>
</dbReference>
<dbReference type="PANTHER" id="PTHR43394:SF1">
    <property type="entry name" value="ATP-BINDING CASSETTE SUB-FAMILY B MEMBER 10, MITOCHONDRIAL"/>
    <property type="match status" value="1"/>
</dbReference>
<evidence type="ECO:0000256" key="5">
    <source>
        <dbReference type="ARBA" id="ARBA00022989"/>
    </source>
</evidence>
<dbReference type="PROSITE" id="PS50893">
    <property type="entry name" value="ABC_TRANSPORTER_2"/>
    <property type="match status" value="1"/>
</dbReference>
<dbReference type="InterPro" id="IPR036640">
    <property type="entry name" value="ABC1_TM_sf"/>
</dbReference>
<keyword evidence="11" id="KW-1185">Reference proteome</keyword>
<accession>A0ABS0Z8I4</accession>
<comment type="caution">
    <text evidence="10">The sequence shown here is derived from an EMBL/GenBank/DDBJ whole genome shotgun (WGS) entry which is preliminary data.</text>
</comment>
<name>A0ABS0Z8I4_9GAMM</name>
<feature type="transmembrane region" description="Helical" evidence="7">
    <location>
        <begin position="77"/>
        <end position="96"/>
    </location>
</feature>
<sequence length="611" mass="68548">MKPAAPPKNAIDKNMLGVFRYSKRAITLVWQTSPRLTLGLAFLTLIAGVLPALMAYVGQLIVDSVVAAMEQYEQTQTLQYFPALLFVLLEGALVLLTSANQRGLVALQSILRLSLGQRVNMMIMEKAQQLTLADFEDSEFYDKLVRARREASSRPLALVTKTFTLLQNGVSLASFAVLLWQFSPWALTLLILGALPAFFAEAKFSGDAFMLARWRSPEVRQQNYLETLLAREDHIKEVRLYQLSNRFLGRYRDIFEKLFRENKQLILRREFWGFVLGILSTAVFYGAYAWIVTSTVVGVITLGQMTMYLLLFKQGQGAVASSLTSISGMYEDNLYLSNLYEYLEQPTAVNIEGQRNGPLPGDGIRFENVSFSYPESDIPALTDITLHIKPGNSLAIVGENGSGKTTLIKLLTRLYQPSKGRILLDGLDLTEWQEQALLSRIGVIFQDFVRYQFIVGENIGAGDNDRFDDQQGWATAAELGKATDFISDLNQGYQTQLGKWFRGGQELSGGQWQKIALARAFMREKADILVLDEPTAAMDAGAEAEIFAHFQEHTASKMAILISHRFSTVRLANEIIVMEHGKIIERGTHSQLLEMDGRYAYLFTLQAKGYQ</sequence>
<evidence type="ECO:0000256" key="1">
    <source>
        <dbReference type="ARBA" id="ARBA00004651"/>
    </source>
</evidence>
<dbReference type="InterPro" id="IPR003439">
    <property type="entry name" value="ABC_transporter-like_ATP-bd"/>
</dbReference>
<evidence type="ECO:0000313" key="11">
    <source>
        <dbReference type="Proteomes" id="UP000598488"/>
    </source>
</evidence>
<evidence type="ECO:0000256" key="6">
    <source>
        <dbReference type="ARBA" id="ARBA00023136"/>
    </source>
</evidence>
<dbReference type="InterPro" id="IPR017871">
    <property type="entry name" value="ABC_transporter-like_CS"/>
</dbReference>
<feature type="domain" description="ABC transporter" evidence="8">
    <location>
        <begin position="364"/>
        <end position="605"/>
    </location>
</feature>
<dbReference type="PROSITE" id="PS00211">
    <property type="entry name" value="ABC_TRANSPORTER_1"/>
    <property type="match status" value="1"/>
</dbReference>
<keyword evidence="5 7" id="KW-1133">Transmembrane helix</keyword>
<evidence type="ECO:0000256" key="2">
    <source>
        <dbReference type="ARBA" id="ARBA00022692"/>
    </source>
</evidence>
<protein>
    <submittedName>
        <fullName evidence="10">ABC transporter ATP-binding protein</fullName>
    </submittedName>
</protein>
<keyword evidence="3" id="KW-0547">Nucleotide-binding</keyword>
<feature type="transmembrane region" description="Helical" evidence="7">
    <location>
        <begin position="271"/>
        <end position="290"/>
    </location>
</feature>
<evidence type="ECO:0000256" key="3">
    <source>
        <dbReference type="ARBA" id="ARBA00022741"/>
    </source>
</evidence>
<evidence type="ECO:0000259" key="9">
    <source>
        <dbReference type="PROSITE" id="PS50929"/>
    </source>
</evidence>
<dbReference type="InterPro" id="IPR003593">
    <property type="entry name" value="AAA+_ATPase"/>
</dbReference>
<feature type="transmembrane region" description="Helical" evidence="7">
    <location>
        <begin position="185"/>
        <end position="204"/>
    </location>
</feature>
<dbReference type="Pfam" id="PF00005">
    <property type="entry name" value="ABC_tran"/>
    <property type="match status" value="1"/>
</dbReference>
<evidence type="ECO:0000313" key="10">
    <source>
        <dbReference type="EMBL" id="MBJ7549971.1"/>
    </source>
</evidence>
<gene>
    <name evidence="10" type="ORF">JHD44_04710</name>
</gene>
<evidence type="ECO:0000259" key="8">
    <source>
        <dbReference type="PROSITE" id="PS50893"/>
    </source>
</evidence>
<feature type="domain" description="ABC transmembrane type-1" evidence="9">
    <location>
        <begin position="38"/>
        <end position="331"/>
    </location>
</feature>
<dbReference type="PANTHER" id="PTHR43394">
    <property type="entry name" value="ATP-DEPENDENT PERMEASE MDL1, MITOCHONDRIAL"/>
    <property type="match status" value="1"/>
</dbReference>
<reference evidence="10 11" key="1">
    <citation type="submission" date="2020-12" db="EMBL/GenBank/DDBJ databases">
        <title>Comparative genome analysis of fungal antagonists Marinomonas ostreistagni 398 and M. spartinae 468.</title>
        <authorList>
            <person name="Fields J.L."/>
            <person name="Mavrodi O.V."/>
            <person name="Biber P.D."/>
            <person name="Indest K.J."/>
            <person name="Mavrodi D.V."/>
        </authorList>
    </citation>
    <scope>NUCLEOTIDE SEQUENCE [LARGE SCALE GENOMIC DNA]</scope>
    <source>
        <strain evidence="10 11">USM7</strain>
    </source>
</reference>
<dbReference type="InterPro" id="IPR027417">
    <property type="entry name" value="P-loop_NTPase"/>
</dbReference>
<evidence type="ECO:0000256" key="7">
    <source>
        <dbReference type="SAM" id="Phobius"/>
    </source>
</evidence>
<proteinExistence type="predicted"/>
<feature type="transmembrane region" description="Helical" evidence="7">
    <location>
        <begin position="156"/>
        <end position="179"/>
    </location>
</feature>
<dbReference type="SUPFAM" id="SSF90123">
    <property type="entry name" value="ABC transporter transmembrane region"/>
    <property type="match status" value="1"/>
</dbReference>
<comment type="subcellular location">
    <subcellularLocation>
        <location evidence="1">Cell membrane</location>
        <topology evidence="1">Multi-pass membrane protein</topology>
    </subcellularLocation>
</comment>
<keyword evidence="4 10" id="KW-0067">ATP-binding</keyword>